<proteinExistence type="predicted"/>
<comment type="caution">
    <text evidence="1">The sequence shown here is derived from an EMBL/GenBank/DDBJ whole genome shotgun (WGS) entry which is preliminary data.</text>
</comment>
<organism evidence="1 2">
    <name type="scientific">Polarella glacialis</name>
    <name type="common">Dinoflagellate</name>
    <dbReference type="NCBI Taxonomy" id="89957"/>
    <lineage>
        <taxon>Eukaryota</taxon>
        <taxon>Sar</taxon>
        <taxon>Alveolata</taxon>
        <taxon>Dinophyceae</taxon>
        <taxon>Suessiales</taxon>
        <taxon>Suessiaceae</taxon>
        <taxon>Polarella</taxon>
    </lineage>
</organism>
<sequence>MCSPGRVEKHQSTLPDIGSLPFCNLLSGRLTFLIDSVVTLFLKIVGVDSAPAECCRPVAFVDLLGRCVVLFPLLPDFVDDQAWCSCCCLLNRSTARFLLPGLAHFRCHDLH</sequence>
<protein>
    <submittedName>
        <fullName evidence="1">Uncharacterized protein</fullName>
    </submittedName>
</protein>
<dbReference type="Proteomes" id="UP000654075">
    <property type="component" value="Unassembled WGS sequence"/>
</dbReference>
<name>A0A813DNY3_POLGL</name>
<dbReference type="EMBL" id="CAJNNV010002870">
    <property type="protein sequence ID" value="CAE8587998.1"/>
    <property type="molecule type" value="Genomic_DNA"/>
</dbReference>
<accession>A0A813DNY3</accession>
<reference evidence="1" key="1">
    <citation type="submission" date="2021-02" db="EMBL/GenBank/DDBJ databases">
        <authorList>
            <person name="Dougan E. K."/>
            <person name="Rhodes N."/>
            <person name="Thang M."/>
            <person name="Chan C."/>
        </authorList>
    </citation>
    <scope>NUCLEOTIDE SEQUENCE</scope>
</reference>
<dbReference type="AlphaFoldDB" id="A0A813DNY3"/>
<evidence type="ECO:0000313" key="2">
    <source>
        <dbReference type="Proteomes" id="UP000654075"/>
    </source>
</evidence>
<feature type="non-terminal residue" evidence="1">
    <location>
        <position position="111"/>
    </location>
</feature>
<keyword evidence="2" id="KW-1185">Reference proteome</keyword>
<gene>
    <name evidence="1" type="ORF">PGLA1383_LOCUS6818</name>
</gene>
<evidence type="ECO:0000313" key="1">
    <source>
        <dbReference type="EMBL" id="CAE8587998.1"/>
    </source>
</evidence>